<feature type="compositionally biased region" description="Pro residues" evidence="9">
    <location>
        <begin position="323"/>
        <end position="337"/>
    </location>
</feature>
<evidence type="ECO:0000256" key="6">
    <source>
        <dbReference type="ARBA" id="ARBA00022691"/>
    </source>
</evidence>
<dbReference type="InterPro" id="IPR041938">
    <property type="entry name" value="Hist-Lys_N-MTase_N"/>
</dbReference>
<dbReference type="PANTHER" id="PTHR12977">
    <property type="entry name" value="SUPPRESSOR OF VARIEGATION 4-20-RELATED"/>
    <property type="match status" value="1"/>
</dbReference>
<dbReference type="EMBL" id="MCGT01000018">
    <property type="protein sequence ID" value="ORX52485.1"/>
    <property type="molecule type" value="Genomic_DNA"/>
</dbReference>
<evidence type="ECO:0000256" key="7">
    <source>
        <dbReference type="ARBA" id="ARBA00022853"/>
    </source>
</evidence>
<dbReference type="GO" id="GO:0042799">
    <property type="term" value="F:histone H4K20 methyltransferase activity"/>
    <property type="evidence" value="ECO:0007669"/>
    <property type="project" value="TreeGrafter"/>
</dbReference>
<feature type="compositionally biased region" description="Basic residues" evidence="9">
    <location>
        <begin position="469"/>
        <end position="481"/>
    </location>
</feature>
<evidence type="ECO:0000256" key="8">
    <source>
        <dbReference type="ARBA" id="ARBA00023242"/>
    </source>
</evidence>
<dbReference type="SUPFAM" id="SSF82199">
    <property type="entry name" value="SET domain"/>
    <property type="match status" value="1"/>
</dbReference>
<dbReference type="InterPro" id="IPR001214">
    <property type="entry name" value="SET_dom"/>
</dbReference>
<dbReference type="GO" id="GO:0005694">
    <property type="term" value="C:chromosome"/>
    <property type="evidence" value="ECO:0007669"/>
    <property type="project" value="UniProtKB-SubCell"/>
</dbReference>
<comment type="caution">
    <text evidence="11">The sequence shown here is derived from an EMBL/GenBank/DDBJ whole genome shotgun (WGS) entry which is preliminary data.</text>
</comment>
<dbReference type="AlphaFoldDB" id="A0A1X2GFH0"/>
<dbReference type="Gene3D" id="1.10.10.1700">
    <property type="entry name" value="Histone-lysine N-methyltransferase"/>
    <property type="match status" value="1"/>
</dbReference>
<accession>A0A1X2GFH0</accession>
<name>A0A1X2GFH0_9FUNG</name>
<dbReference type="PROSITE" id="PS50280">
    <property type="entry name" value="SET"/>
    <property type="match status" value="1"/>
</dbReference>
<keyword evidence="6" id="KW-0949">S-adenosyl-L-methionine</keyword>
<dbReference type="PANTHER" id="PTHR12977:SF4">
    <property type="entry name" value="HISTONE-LYSINE N-METHYLTRANSFERASE KMT5B"/>
    <property type="match status" value="1"/>
</dbReference>
<dbReference type="STRING" id="101127.A0A1X2GFH0"/>
<evidence type="ECO:0000256" key="2">
    <source>
        <dbReference type="ARBA" id="ARBA00004286"/>
    </source>
</evidence>
<dbReference type="Gene3D" id="2.170.270.10">
    <property type="entry name" value="SET domain"/>
    <property type="match status" value="1"/>
</dbReference>
<dbReference type="Proteomes" id="UP000242146">
    <property type="component" value="Unassembled WGS sequence"/>
</dbReference>
<keyword evidence="8" id="KW-0539">Nucleus</keyword>
<dbReference type="SMART" id="SM00317">
    <property type="entry name" value="SET"/>
    <property type="match status" value="1"/>
</dbReference>
<evidence type="ECO:0000256" key="1">
    <source>
        <dbReference type="ARBA" id="ARBA00004123"/>
    </source>
</evidence>
<feature type="region of interest" description="Disordered" evidence="9">
    <location>
        <begin position="241"/>
        <end position="376"/>
    </location>
</feature>
<proteinExistence type="predicted"/>
<dbReference type="OrthoDB" id="6627536at2759"/>
<protein>
    <recommendedName>
        <fullName evidence="10">SET domain-containing protein</fullName>
    </recommendedName>
</protein>
<feature type="compositionally biased region" description="Low complexity" evidence="9">
    <location>
        <begin position="366"/>
        <end position="376"/>
    </location>
</feature>
<feature type="region of interest" description="Disordered" evidence="9">
    <location>
        <begin position="635"/>
        <end position="695"/>
    </location>
</feature>
<comment type="subcellular location">
    <subcellularLocation>
        <location evidence="2">Chromosome</location>
    </subcellularLocation>
    <subcellularLocation>
        <location evidence="1">Nucleus</location>
    </subcellularLocation>
</comment>
<dbReference type="InterPro" id="IPR039977">
    <property type="entry name" value="Suv4-20/Set9"/>
</dbReference>
<dbReference type="InterPro" id="IPR046341">
    <property type="entry name" value="SET_dom_sf"/>
</dbReference>
<keyword evidence="5" id="KW-0808">Transferase</keyword>
<feature type="compositionally biased region" description="Basic residues" evidence="9">
    <location>
        <begin position="656"/>
        <end position="671"/>
    </location>
</feature>
<keyword evidence="3" id="KW-0158">Chromosome</keyword>
<evidence type="ECO:0000256" key="4">
    <source>
        <dbReference type="ARBA" id="ARBA00022603"/>
    </source>
</evidence>
<feature type="domain" description="SET" evidence="10">
    <location>
        <begin position="101"/>
        <end position="217"/>
    </location>
</feature>
<keyword evidence="4" id="KW-0489">Methyltransferase</keyword>
<gene>
    <name evidence="11" type="ORF">DM01DRAFT_1336859</name>
</gene>
<dbReference type="GO" id="GO:0005634">
    <property type="term" value="C:nucleus"/>
    <property type="evidence" value="ECO:0007669"/>
    <property type="project" value="UniProtKB-SubCell"/>
</dbReference>
<dbReference type="CDD" id="cd10524">
    <property type="entry name" value="SET_Suv4-20-like"/>
    <property type="match status" value="1"/>
</dbReference>
<evidence type="ECO:0000256" key="9">
    <source>
        <dbReference type="SAM" id="MobiDB-lite"/>
    </source>
</evidence>
<evidence type="ECO:0000259" key="10">
    <source>
        <dbReference type="PROSITE" id="PS50280"/>
    </source>
</evidence>
<feature type="region of interest" description="Disordered" evidence="9">
    <location>
        <begin position="459"/>
        <end position="553"/>
    </location>
</feature>
<evidence type="ECO:0000313" key="11">
    <source>
        <dbReference type="EMBL" id="ORX52485.1"/>
    </source>
</evidence>
<evidence type="ECO:0000313" key="12">
    <source>
        <dbReference type="Proteomes" id="UP000242146"/>
    </source>
</evidence>
<feature type="compositionally biased region" description="Acidic residues" evidence="9">
    <location>
        <begin position="490"/>
        <end position="499"/>
    </location>
</feature>
<feature type="compositionally biased region" description="Polar residues" evidence="9">
    <location>
        <begin position="542"/>
        <end position="551"/>
    </location>
</feature>
<feature type="compositionally biased region" description="Low complexity" evidence="9">
    <location>
        <begin position="518"/>
        <end position="532"/>
    </location>
</feature>
<evidence type="ECO:0000256" key="5">
    <source>
        <dbReference type="ARBA" id="ARBA00022679"/>
    </source>
</evidence>
<dbReference type="Pfam" id="PF00856">
    <property type="entry name" value="SET"/>
    <property type="match status" value="1"/>
</dbReference>
<keyword evidence="12" id="KW-1185">Reference proteome</keyword>
<dbReference type="GO" id="GO:0032259">
    <property type="term" value="P:methylation"/>
    <property type="evidence" value="ECO:0007669"/>
    <property type="project" value="UniProtKB-KW"/>
</dbReference>
<keyword evidence="7" id="KW-0156">Chromatin regulator</keyword>
<organism evidence="11 12">
    <name type="scientific">Hesseltinella vesiculosa</name>
    <dbReference type="NCBI Taxonomy" id="101127"/>
    <lineage>
        <taxon>Eukaryota</taxon>
        <taxon>Fungi</taxon>
        <taxon>Fungi incertae sedis</taxon>
        <taxon>Mucoromycota</taxon>
        <taxon>Mucoromycotina</taxon>
        <taxon>Mucoromycetes</taxon>
        <taxon>Mucorales</taxon>
        <taxon>Cunninghamellaceae</taxon>
        <taxon>Hesseltinella</taxon>
    </lineage>
</organism>
<evidence type="ECO:0000256" key="3">
    <source>
        <dbReference type="ARBA" id="ARBA00022454"/>
    </source>
</evidence>
<reference evidence="11 12" key="1">
    <citation type="submission" date="2016-07" db="EMBL/GenBank/DDBJ databases">
        <title>Pervasive Adenine N6-methylation of Active Genes in Fungi.</title>
        <authorList>
            <consortium name="DOE Joint Genome Institute"/>
            <person name="Mondo S.J."/>
            <person name="Dannebaum R.O."/>
            <person name="Kuo R.C."/>
            <person name="Labutti K."/>
            <person name="Haridas S."/>
            <person name="Kuo A."/>
            <person name="Salamov A."/>
            <person name="Ahrendt S.R."/>
            <person name="Lipzen A."/>
            <person name="Sullivan W."/>
            <person name="Andreopoulos W.B."/>
            <person name="Clum A."/>
            <person name="Lindquist E."/>
            <person name="Daum C."/>
            <person name="Ramamoorthy G.K."/>
            <person name="Gryganskyi A."/>
            <person name="Culley D."/>
            <person name="Magnuson J.K."/>
            <person name="James T.Y."/>
            <person name="O'Malley M.A."/>
            <person name="Stajich J.E."/>
            <person name="Spatafora J.W."/>
            <person name="Visel A."/>
            <person name="Grigoriev I.V."/>
        </authorList>
    </citation>
    <scope>NUCLEOTIDE SEQUENCE [LARGE SCALE GENOMIC DNA]</scope>
    <source>
        <strain evidence="11 12">NRRL 3301</strain>
    </source>
</reference>
<sequence>MDFCLLSKFDDLLSDIFLDSQFLWFDTAKLNGDHRRPRIRSDKVLKVIQDQVLTTGKTETAVKELLKMDYFRHFLSSKPSRHQQEFLQHMKRYLNLYLPSAGFEIADTRRYGGAGRRVEACVIVTKDCSAGDPLPFCTGAIAHLAPGQEKDLQKGNHDISVLWSSTRQSNCLFLGPARFVNHDCDPNAKFVAVGPNSVSFQALKNIKCGDELTAFYGRHYFGENNCDCRCGTCEENQQGFFTPQDPALSPPVQSNARKRKHSAGAAELKRHRKRSSMPCVGQIDLEQLIGSPMNETDEGGDMPAKMTGSPLAKSFQPRLSSSAPPPATKQDSSPPPHLQEEEERRQVMSIHFLCNDDNDTKQQPDSASSRSSSISHSPLDLLCDAVLDAEYLHFNAKQEPQDAPAALTVVVQPVHPPNHPPHFTAAIKTDVDRTTFSLDHPDSAVGLSPLLDRSLSHPPLAIKREPSGHNHKPSQKHKAAAKAKAAQSSNDDDFLDDVSDLSSVCSSEDDEEKPAPASPDDLTDPLSSSTSDSLEDQPPKASPTTRASSHPQYKRVLEATLDDALRCTICERPLKDDQVTDTSAAADVQVANELATWTWSPSAAFTDWNPQRCPRCERHVRVFGQEWPNRKIHASFPLRQPSIPGHRASPPPASAKPKRRSRKQQHLRKASFTKTFLRSPPTPTSEIFDGVDSVF</sequence>